<proteinExistence type="predicted"/>
<dbReference type="RefSeq" id="XP_031888172.1">
    <property type="nucleotide sequence ID" value="XM_032032650.1"/>
</dbReference>
<dbReference type="AlphaFoldDB" id="A0A7J6IYE3"/>
<evidence type="ECO:0000313" key="3">
    <source>
        <dbReference type="EMBL" id="KAF4481496.1"/>
    </source>
</evidence>
<dbReference type="OrthoDB" id="408631at2759"/>
<dbReference type="EMBL" id="ANPB02000006">
    <property type="protein sequence ID" value="KAF4481496.1"/>
    <property type="molecule type" value="Genomic_DNA"/>
</dbReference>
<evidence type="ECO:0000259" key="2">
    <source>
        <dbReference type="Pfam" id="PF07859"/>
    </source>
</evidence>
<dbReference type="SUPFAM" id="SSF53474">
    <property type="entry name" value="alpha/beta-Hydrolases"/>
    <property type="match status" value="1"/>
</dbReference>
<dbReference type="Gene3D" id="3.40.50.1820">
    <property type="entry name" value="alpha/beta hydrolase"/>
    <property type="match status" value="1"/>
</dbReference>
<dbReference type="InParanoid" id="A0A7J6IYE3"/>
<dbReference type="InterPro" id="IPR050300">
    <property type="entry name" value="GDXG_lipolytic_enzyme"/>
</dbReference>
<keyword evidence="1" id="KW-0378">Hydrolase</keyword>
<feature type="domain" description="Alpha/beta hydrolase fold-3" evidence="2">
    <location>
        <begin position="103"/>
        <end position="308"/>
    </location>
</feature>
<reference evidence="3 4" key="2">
    <citation type="submission" date="2020-04" db="EMBL/GenBank/DDBJ databases">
        <title>Genome sequencing and assembly of multiple isolates from the Colletotrichum gloeosporioides species complex.</title>
        <authorList>
            <person name="Gan P."/>
            <person name="Shirasu K."/>
        </authorList>
    </citation>
    <scope>NUCLEOTIDE SEQUENCE [LARGE SCALE GENOMIC DNA]</scope>
    <source>
        <strain evidence="3 4">Nara gc5</strain>
    </source>
</reference>
<dbReference type="Proteomes" id="UP000011096">
    <property type="component" value="Unassembled WGS sequence"/>
</dbReference>
<sequence>MDSLSHLILKQPPPLDPEWLQHEEAANLRAPKQTYASPLDRQPIYAEERRRTTADMLAPSGPLHHLARISKTHHLTVQSTLDAFPIPILRFSGPRNETSDVAVVYFHGGGLCVGEADSEELSCRWIVNGLPAAEVYSVGYRLMPGVPAATCVRDAVDAFMYVRGLVPEARVVVVGSSSGGQLAAAVSQFMPRGSLHGVVLRCPVTSDGGTSDEFVPEGLRGAYTTATPAFETTLLPVFKRAVPRDGLERLPLEVGVEEVRGMGMPRVWVQVCSNDTLYGDGVCYAMLMREAGVEVEVEVVEGWPHTFWVKAPGLEGARRAEEGMVKGLKWVLGE</sequence>
<accession>A0A7J6IYE3</accession>
<name>A0A7J6IYE3_COLFN</name>
<dbReference type="InterPro" id="IPR029058">
    <property type="entry name" value="AB_hydrolase_fold"/>
</dbReference>
<keyword evidence="4" id="KW-1185">Reference proteome</keyword>
<dbReference type="GeneID" id="43616690"/>
<comment type="caution">
    <text evidence="3">The sequence shown here is derived from an EMBL/GenBank/DDBJ whole genome shotgun (WGS) entry which is preliminary data.</text>
</comment>
<dbReference type="InterPro" id="IPR013094">
    <property type="entry name" value="AB_hydrolase_3"/>
</dbReference>
<organism evidence="3 4">
    <name type="scientific">Colletotrichum fructicola (strain Nara gc5)</name>
    <name type="common">Anthracnose fungus</name>
    <name type="synonym">Colletotrichum gloeosporioides (strain Nara gc5)</name>
    <dbReference type="NCBI Taxonomy" id="1213859"/>
    <lineage>
        <taxon>Eukaryota</taxon>
        <taxon>Fungi</taxon>
        <taxon>Dikarya</taxon>
        <taxon>Ascomycota</taxon>
        <taxon>Pezizomycotina</taxon>
        <taxon>Sordariomycetes</taxon>
        <taxon>Hypocreomycetidae</taxon>
        <taxon>Glomerellales</taxon>
        <taxon>Glomerellaceae</taxon>
        <taxon>Colletotrichum</taxon>
        <taxon>Colletotrichum gloeosporioides species complex</taxon>
    </lineage>
</organism>
<reference evidence="3 4" key="1">
    <citation type="submission" date="2012-08" db="EMBL/GenBank/DDBJ databases">
        <authorList>
            <person name="Gan P.H.P."/>
            <person name="Ikeda K."/>
            <person name="Irieda H."/>
            <person name="Narusaka M."/>
            <person name="O'Connell R.J."/>
            <person name="Narusaka Y."/>
            <person name="Takano Y."/>
            <person name="Kubo Y."/>
            <person name="Shirasu K."/>
        </authorList>
    </citation>
    <scope>NUCLEOTIDE SEQUENCE [LARGE SCALE GENOMIC DNA]</scope>
    <source>
        <strain evidence="3 4">Nara gc5</strain>
    </source>
</reference>
<evidence type="ECO:0000256" key="1">
    <source>
        <dbReference type="ARBA" id="ARBA00022801"/>
    </source>
</evidence>
<evidence type="ECO:0000313" key="4">
    <source>
        <dbReference type="Proteomes" id="UP000011096"/>
    </source>
</evidence>
<dbReference type="PANTHER" id="PTHR48081:SF8">
    <property type="entry name" value="ALPHA_BETA HYDROLASE FOLD-3 DOMAIN-CONTAINING PROTEIN-RELATED"/>
    <property type="match status" value="1"/>
</dbReference>
<dbReference type="Pfam" id="PF07859">
    <property type="entry name" value="Abhydrolase_3"/>
    <property type="match status" value="1"/>
</dbReference>
<gene>
    <name evidence="3" type="primary">lip2-0</name>
    <name evidence="3" type="ORF">CGGC5_v011482</name>
</gene>
<dbReference type="GO" id="GO:0016787">
    <property type="term" value="F:hydrolase activity"/>
    <property type="evidence" value="ECO:0007669"/>
    <property type="project" value="UniProtKB-KW"/>
</dbReference>
<protein>
    <submittedName>
        <fullName evidence="3">Lipase 2</fullName>
    </submittedName>
</protein>
<dbReference type="PANTHER" id="PTHR48081">
    <property type="entry name" value="AB HYDROLASE SUPERFAMILY PROTEIN C4A8.06C"/>
    <property type="match status" value="1"/>
</dbReference>